<dbReference type="OrthoDB" id="4145444at2"/>
<organism evidence="1 2">
    <name type="scientific">Streptacidiphilus jiangxiensis</name>
    <dbReference type="NCBI Taxonomy" id="235985"/>
    <lineage>
        <taxon>Bacteria</taxon>
        <taxon>Bacillati</taxon>
        <taxon>Actinomycetota</taxon>
        <taxon>Actinomycetes</taxon>
        <taxon>Kitasatosporales</taxon>
        <taxon>Streptomycetaceae</taxon>
        <taxon>Streptacidiphilus</taxon>
    </lineage>
</organism>
<sequence length="176" mass="19879">MTLSPGQAKLFLAALEDEVADSVTGSDGCFRKADFEAALAKRLSQDDIPPEVRALIAMDSVRARVRNYGDRHRPRRDKYGRVIYDPRTVWKLGNGVWVRAASATAAEGLEAARQSSLNRNRVDRADDEVQRYFHSRLDAFALYPDIKTLDELERTHFGYIDAELPFDDSDEDADDN</sequence>
<dbReference type="STRING" id="235985.SAMN05414137_14130"/>
<dbReference type="eggNOG" id="ENOG5031XY1">
    <property type="taxonomic scope" value="Bacteria"/>
</dbReference>
<keyword evidence="2" id="KW-1185">Reference proteome</keyword>
<dbReference type="Proteomes" id="UP000183015">
    <property type="component" value="Unassembled WGS sequence"/>
</dbReference>
<dbReference type="RefSeq" id="WP_042459668.1">
    <property type="nucleotide sequence ID" value="NZ_BBPN01000061.1"/>
</dbReference>
<accession>A0A1H8A902</accession>
<gene>
    <name evidence="1" type="ORF">SAMN05414137_14130</name>
</gene>
<evidence type="ECO:0000313" key="2">
    <source>
        <dbReference type="Proteomes" id="UP000183015"/>
    </source>
</evidence>
<proteinExistence type="predicted"/>
<name>A0A1H8A902_STRJI</name>
<protein>
    <submittedName>
        <fullName evidence="1">Uncharacterized protein</fullName>
    </submittedName>
</protein>
<evidence type="ECO:0000313" key="1">
    <source>
        <dbReference type="EMBL" id="SEM66017.1"/>
    </source>
</evidence>
<reference evidence="2" key="1">
    <citation type="submission" date="2016-10" db="EMBL/GenBank/DDBJ databases">
        <authorList>
            <person name="Varghese N."/>
        </authorList>
    </citation>
    <scope>NUCLEOTIDE SEQUENCE [LARGE SCALE GENOMIC DNA]</scope>
    <source>
        <strain evidence="2">DSM 45096 / BCRC 16803 / CGMCC 4.1857 / CIP 109030 / JCM 12277 / KCTC 19219 / NBRC 100920 / 33214</strain>
    </source>
</reference>
<dbReference type="AlphaFoldDB" id="A0A1H8A902"/>
<dbReference type="EMBL" id="FOAZ01000041">
    <property type="protein sequence ID" value="SEM66017.1"/>
    <property type="molecule type" value="Genomic_DNA"/>
</dbReference>